<dbReference type="Gene3D" id="3.90.78.10">
    <property type="entry name" value="UDP-N-acetylenolpyruvoylglucosamine reductase, C-terminal domain"/>
    <property type="match status" value="1"/>
</dbReference>
<feature type="domain" description="FAD-binding PCMH-type" evidence="17">
    <location>
        <begin position="25"/>
        <end position="209"/>
    </location>
</feature>
<dbReference type="InterPro" id="IPR006094">
    <property type="entry name" value="Oxid_FAD_bind_N"/>
</dbReference>
<evidence type="ECO:0000256" key="13">
    <source>
        <dbReference type="ARBA" id="ARBA00023306"/>
    </source>
</evidence>
<evidence type="ECO:0000256" key="14">
    <source>
        <dbReference type="ARBA" id="ARBA00023316"/>
    </source>
</evidence>
<organism evidence="18 19">
    <name type="scientific">Dactylococcopsis salina (strain PCC 8305)</name>
    <name type="common">Myxobactron salinum</name>
    <dbReference type="NCBI Taxonomy" id="13035"/>
    <lineage>
        <taxon>Bacteria</taxon>
        <taxon>Bacillati</taxon>
        <taxon>Cyanobacteriota</taxon>
        <taxon>Cyanophyceae</taxon>
        <taxon>Nodosilineales</taxon>
        <taxon>Cymatolegaceae</taxon>
        <taxon>Dactylococcopsis</taxon>
    </lineage>
</organism>
<dbReference type="Pfam" id="PF01565">
    <property type="entry name" value="FAD_binding_4"/>
    <property type="match status" value="1"/>
</dbReference>
<dbReference type="PATRIC" id="fig|13035.3.peg.1446"/>
<dbReference type="Proteomes" id="UP000010482">
    <property type="component" value="Chromosome"/>
</dbReference>
<dbReference type="InterPro" id="IPR003170">
    <property type="entry name" value="MurB"/>
</dbReference>
<dbReference type="InterPro" id="IPR016167">
    <property type="entry name" value="FAD-bd_PCMH_sub1"/>
</dbReference>
<dbReference type="InterPro" id="IPR016169">
    <property type="entry name" value="FAD-bd_PCMH_sub2"/>
</dbReference>
<evidence type="ECO:0000256" key="11">
    <source>
        <dbReference type="ARBA" id="ARBA00022984"/>
    </source>
</evidence>
<keyword evidence="10 16" id="KW-0133">Cell shape</keyword>
<keyword evidence="8 16" id="KW-0274">FAD</keyword>
<feature type="active site" evidence="16">
    <location>
        <position position="292"/>
    </location>
</feature>
<dbReference type="InterPro" id="IPR011601">
    <property type="entry name" value="MurB_C"/>
</dbReference>
<keyword evidence="14 16" id="KW-0961">Cell wall biogenesis/degradation</keyword>
<comment type="catalytic activity">
    <reaction evidence="15 16">
        <text>UDP-N-acetyl-alpha-D-muramate + NADP(+) = UDP-N-acetyl-3-O-(1-carboxyvinyl)-alpha-D-glucosamine + NADPH + H(+)</text>
        <dbReference type="Rhea" id="RHEA:12248"/>
        <dbReference type="ChEBI" id="CHEBI:15378"/>
        <dbReference type="ChEBI" id="CHEBI:57783"/>
        <dbReference type="ChEBI" id="CHEBI:58349"/>
        <dbReference type="ChEBI" id="CHEBI:68483"/>
        <dbReference type="ChEBI" id="CHEBI:70757"/>
        <dbReference type="EC" id="1.3.1.98"/>
    </reaction>
</comment>
<accession>K9YSW2</accession>
<feature type="active site" description="Proton donor" evidence="16">
    <location>
        <position position="222"/>
    </location>
</feature>
<dbReference type="GO" id="GO:0005829">
    <property type="term" value="C:cytosol"/>
    <property type="evidence" value="ECO:0007669"/>
    <property type="project" value="TreeGrafter"/>
</dbReference>
<dbReference type="NCBIfam" id="TIGR00179">
    <property type="entry name" value="murB"/>
    <property type="match status" value="1"/>
</dbReference>
<keyword evidence="11 16" id="KW-0573">Peptidoglycan synthesis</keyword>
<evidence type="ECO:0000256" key="10">
    <source>
        <dbReference type="ARBA" id="ARBA00022960"/>
    </source>
</evidence>
<dbReference type="GO" id="GO:0051301">
    <property type="term" value="P:cell division"/>
    <property type="evidence" value="ECO:0007669"/>
    <property type="project" value="UniProtKB-KW"/>
</dbReference>
<keyword evidence="7 16" id="KW-0285">Flavoprotein</keyword>
<evidence type="ECO:0000256" key="15">
    <source>
        <dbReference type="ARBA" id="ARBA00048914"/>
    </source>
</evidence>
<comment type="function">
    <text evidence="2 16">Cell wall formation.</text>
</comment>
<keyword evidence="6 16" id="KW-0132">Cell division</keyword>
<dbReference type="Gene3D" id="3.30.43.10">
    <property type="entry name" value="Uridine Diphospho-n-acetylenolpyruvylglucosamine Reductase, domain 2"/>
    <property type="match status" value="1"/>
</dbReference>
<evidence type="ECO:0000313" key="18">
    <source>
        <dbReference type="EMBL" id="AFZ49979.1"/>
    </source>
</evidence>
<sequence length="301" mass="33114">MTLYLPETNCLLQSEVSLAPFTSLRVGGTAQWYVAPKNSEQLQETLQWAQQEQLPITFLGAGSNLLISDRGLSGIVISARYFRNLDINEEAATITASAGMPLATVAWKAAKRGWSGLEWAVGIPGTVGGSVVMNAGAHGACMSETLTQVVVATDNGNLETLTPEALAFRYRTSNLQNHPRWVMEATFQLQPSYSPEKITTKTRANLNQRRHSQPYDKPSCGSVFRNPQEQAAGWLIEQTGLKGYQVGGAQVAHRHANFILNQGQATAQDIYNVIQHVQEKVEQQWSVFLRPEVKLLGEFSN</sequence>
<keyword evidence="12 16" id="KW-0560">Oxidoreductase</keyword>
<evidence type="ECO:0000256" key="12">
    <source>
        <dbReference type="ARBA" id="ARBA00023002"/>
    </source>
</evidence>
<evidence type="ECO:0000256" key="6">
    <source>
        <dbReference type="ARBA" id="ARBA00022618"/>
    </source>
</evidence>
<evidence type="ECO:0000256" key="8">
    <source>
        <dbReference type="ARBA" id="ARBA00022827"/>
    </source>
</evidence>
<dbReference type="PROSITE" id="PS51387">
    <property type="entry name" value="FAD_PCMH"/>
    <property type="match status" value="1"/>
</dbReference>
<keyword evidence="9 16" id="KW-0521">NADP</keyword>
<dbReference type="RefSeq" id="WP_015228985.1">
    <property type="nucleotide sequence ID" value="NC_019780.1"/>
</dbReference>
<evidence type="ECO:0000256" key="9">
    <source>
        <dbReference type="ARBA" id="ARBA00022857"/>
    </source>
</evidence>
<dbReference type="SUPFAM" id="SSF56176">
    <property type="entry name" value="FAD-binding/transporter-associated domain-like"/>
    <property type="match status" value="1"/>
</dbReference>
<proteinExistence type="inferred from homology"/>
<dbReference type="HAMAP" id="MF_00037">
    <property type="entry name" value="MurB"/>
    <property type="match status" value="1"/>
</dbReference>
<evidence type="ECO:0000256" key="16">
    <source>
        <dbReference type="HAMAP-Rule" id="MF_00037"/>
    </source>
</evidence>
<evidence type="ECO:0000313" key="19">
    <source>
        <dbReference type="Proteomes" id="UP000010482"/>
    </source>
</evidence>
<reference evidence="18" key="1">
    <citation type="submission" date="2012-04" db="EMBL/GenBank/DDBJ databases">
        <title>Finished genome of Dactylococcopsis salina PCC 8305.</title>
        <authorList>
            <consortium name="US DOE Joint Genome Institute"/>
            <person name="Gugger M."/>
            <person name="Coursin T."/>
            <person name="Rippka R."/>
            <person name="Tandeau De Marsac N."/>
            <person name="Huntemann M."/>
            <person name="Wei C.-L."/>
            <person name="Han J."/>
            <person name="Detter J.C."/>
            <person name="Han C."/>
            <person name="Tapia R."/>
            <person name="Daligault H."/>
            <person name="Chen A."/>
            <person name="Krypides N."/>
            <person name="Mavromatis K."/>
            <person name="Markowitz V."/>
            <person name="Szeto E."/>
            <person name="Ivanova N."/>
            <person name="Ovchinnikova G."/>
            <person name="Pagani I."/>
            <person name="Pati A."/>
            <person name="Goodwin L."/>
            <person name="Peters L."/>
            <person name="Pitluck S."/>
            <person name="Woyke T."/>
            <person name="Kerfeld C."/>
        </authorList>
    </citation>
    <scope>NUCLEOTIDE SEQUENCE [LARGE SCALE GENOMIC DNA]</scope>
    <source>
        <strain evidence="18">PCC 8305</strain>
    </source>
</reference>
<dbReference type="EC" id="1.3.1.98" evidence="16"/>
<dbReference type="SUPFAM" id="SSF56194">
    <property type="entry name" value="Uridine diphospho-N-Acetylenolpyruvylglucosamine reductase, MurB, C-terminal domain"/>
    <property type="match status" value="1"/>
</dbReference>
<comment type="subcellular location">
    <subcellularLocation>
        <location evidence="3 16">Cytoplasm</location>
    </subcellularLocation>
</comment>
<dbReference type="GO" id="GO:0008360">
    <property type="term" value="P:regulation of cell shape"/>
    <property type="evidence" value="ECO:0007669"/>
    <property type="project" value="UniProtKB-KW"/>
</dbReference>
<comment type="cofactor">
    <cofactor evidence="1 16">
        <name>FAD</name>
        <dbReference type="ChEBI" id="CHEBI:57692"/>
    </cofactor>
</comment>
<dbReference type="InterPro" id="IPR036318">
    <property type="entry name" value="FAD-bd_PCMH-like_sf"/>
</dbReference>
<name>K9YSW2_DACS8</name>
<dbReference type="PANTHER" id="PTHR21071:SF4">
    <property type="entry name" value="UDP-N-ACETYLENOLPYRUVOYLGLUCOSAMINE REDUCTASE"/>
    <property type="match status" value="1"/>
</dbReference>
<dbReference type="GO" id="GO:0071555">
    <property type="term" value="P:cell wall organization"/>
    <property type="evidence" value="ECO:0007669"/>
    <property type="project" value="UniProtKB-KW"/>
</dbReference>
<evidence type="ECO:0000256" key="1">
    <source>
        <dbReference type="ARBA" id="ARBA00001974"/>
    </source>
</evidence>
<dbReference type="AlphaFoldDB" id="K9YSW2"/>
<dbReference type="UniPathway" id="UPA00219"/>
<comment type="similarity">
    <text evidence="16">Belongs to the MurB family.</text>
</comment>
<evidence type="ECO:0000256" key="5">
    <source>
        <dbReference type="ARBA" id="ARBA00022490"/>
    </source>
</evidence>
<dbReference type="GO" id="GO:0071949">
    <property type="term" value="F:FAD binding"/>
    <property type="evidence" value="ECO:0007669"/>
    <property type="project" value="InterPro"/>
</dbReference>
<dbReference type="InterPro" id="IPR016166">
    <property type="entry name" value="FAD-bd_PCMH"/>
</dbReference>
<dbReference type="STRING" id="13035.Dacsa_1282"/>
<gene>
    <name evidence="16" type="primary">murB</name>
    <name evidence="18" type="ORF">Dacsa_1282</name>
</gene>
<dbReference type="eggNOG" id="COG0812">
    <property type="taxonomic scope" value="Bacteria"/>
</dbReference>
<dbReference type="GO" id="GO:0009252">
    <property type="term" value="P:peptidoglycan biosynthetic process"/>
    <property type="evidence" value="ECO:0007669"/>
    <property type="project" value="UniProtKB-UniRule"/>
</dbReference>
<keyword evidence="19" id="KW-1185">Reference proteome</keyword>
<keyword evidence="5 16" id="KW-0963">Cytoplasm</keyword>
<evidence type="ECO:0000256" key="2">
    <source>
        <dbReference type="ARBA" id="ARBA00003921"/>
    </source>
</evidence>
<dbReference type="GO" id="GO:0008762">
    <property type="term" value="F:UDP-N-acetylmuramate dehydrogenase activity"/>
    <property type="evidence" value="ECO:0007669"/>
    <property type="project" value="UniProtKB-UniRule"/>
</dbReference>
<dbReference type="OrthoDB" id="9804753at2"/>
<evidence type="ECO:0000256" key="7">
    <source>
        <dbReference type="ARBA" id="ARBA00022630"/>
    </source>
</evidence>
<evidence type="ECO:0000259" key="17">
    <source>
        <dbReference type="PROSITE" id="PS51387"/>
    </source>
</evidence>
<keyword evidence="13 16" id="KW-0131">Cell cycle</keyword>
<comment type="pathway">
    <text evidence="4 16">Cell wall biogenesis; peptidoglycan biosynthesis.</text>
</comment>
<dbReference type="Pfam" id="PF02873">
    <property type="entry name" value="MurB_C"/>
    <property type="match status" value="1"/>
</dbReference>
<dbReference type="HOGENOM" id="CLU_035304_1_1_3"/>
<protein>
    <recommendedName>
        <fullName evidence="16">UDP-N-acetylenolpyruvoylglucosamine reductase</fullName>
        <ecNumber evidence="16">1.3.1.98</ecNumber>
    </recommendedName>
    <alternativeName>
        <fullName evidence="16">UDP-N-acetylmuramate dehydrogenase</fullName>
    </alternativeName>
</protein>
<dbReference type="InterPro" id="IPR036635">
    <property type="entry name" value="MurB_C_sf"/>
</dbReference>
<evidence type="ECO:0000256" key="4">
    <source>
        <dbReference type="ARBA" id="ARBA00004752"/>
    </source>
</evidence>
<feature type="active site" evidence="16">
    <location>
        <position position="171"/>
    </location>
</feature>
<dbReference type="EMBL" id="CP003944">
    <property type="protein sequence ID" value="AFZ49979.1"/>
    <property type="molecule type" value="Genomic_DNA"/>
</dbReference>
<evidence type="ECO:0000256" key="3">
    <source>
        <dbReference type="ARBA" id="ARBA00004496"/>
    </source>
</evidence>
<dbReference type="KEGG" id="dsl:Dacsa_1282"/>
<dbReference type="PANTHER" id="PTHR21071">
    <property type="entry name" value="UDP-N-ACETYLENOLPYRUVOYLGLUCOSAMINE REDUCTASE"/>
    <property type="match status" value="1"/>
</dbReference>
<dbReference type="NCBIfam" id="NF010480">
    <property type="entry name" value="PRK13905.1"/>
    <property type="match status" value="1"/>
</dbReference>
<dbReference type="Gene3D" id="3.30.465.10">
    <property type="match status" value="1"/>
</dbReference>